<name>A0A2H3CKB0_ARMGA</name>
<keyword evidence="2" id="KW-1185">Reference proteome</keyword>
<dbReference type="EMBL" id="KZ293706">
    <property type="protein sequence ID" value="PBK83521.1"/>
    <property type="molecule type" value="Genomic_DNA"/>
</dbReference>
<accession>A0A2H3CKB0</accession>
<sequence length="178" mass="20058">MKKSRSIQKSKNCCSALNLRHRHDSAGSDLRRYREHTLRCLGSTDTKAFGVDFWEQCLDHTSKIICGIVAFSNAEGHTGHGRRNLLRPRSLCIPITALQMEPSRSICYAFRSVRSWRMTSPGLGMVFSLPSCSRSDTVVVVKLQRTAPTEYAKPYCEGWAKAVESNQNGEKYVMGMHD</sequence>
<evidence type="ECO:0000313" key="1">
    <source>
        <dbReference type="EMBL" id="PBK83521.1"/>
    </source>
</evidence>
<gene>
    <name evidence="1" type="ORF">ARMGADRAFT_672463</name>
</gene>
<dbReference type="InParanoid" id="A0A2H3CKB0"/>
<reference evidence="2" key="1">
    <citation type="journal article" date="2017" name="Nat. Ecol. Evol.">
        <title>Genome expansion and lineage-specific genetic innovations in the forest pathogenic fungi Armillaria.</title>
        <authorList>
            <person name="Sipos G."/>
            <person name="Prasanna A.N."/>
            <person name="Walter M.C."/>
            <person name="O'Connor E."/>
            <person name="Balint B."/>
            <person name="Krizsan K."/>
            <person name="Kiss B."/>
            <person name="Hess J."/>
            <person name="Varga T."/>
            <person name="Slot J."/>
            <person name="Riley R."/>
            <person name="Boka B."/>
            <person name="Rigling D."/>
            <person name="Barry K."/>
            <person name="Lee J."/>
            <person name="Mihaltcheva S."/>
            <person name="LaButti K."/>
            <person name="Lipzen A."/>
            <person name="Waldron R."/>
            <person name="Moloney N.M."/>
            <person name="Sperisen C."/>
            <person name="Kredics L."/>
            <person name="Vagvoelgyi C."/>
            <person name="Patrignani A."/>
            <person name="Fitzpatrick D."/>
            <person name="Nagy I."/>
            <person name="Doyle S."/>
            <person name="Anderson J.B."/>
            <person name="Grigoriev I.V."/>
            <person name="Gueldener U."/>
            <person name="Muensterkoetter M."/>
            <person name="Nagy L.G."/>
        </authorList>
    </citation>
    <scope>NUCLEOTIDE SEQUENCE [LARGE SCALE GENOMIC DNA]</scope>
    <source>
        <strain evidence="2">Ar21-2</strain>
    </source>
</reference>
<proteinExistence type="predicted"/>
<protein>
    <submittedName>
        <fullName evidence="1">Uncharacterized protein</fullName>
    </submittedName>
</protein>
<organism evidence="1 2">
    <name type="scientific">Armillaria gallica</name>
    <name type="common">Bulbous honey fungus</name>
    <name type="synonym">Armillaria bulbosa</name>
    <dbReference type="NCBI Taxonomy" id="47427"/>
    <lineage>
        <taxon>Eukaryota</taxon>
        <taxon>Fungi</taxon>
        <taxon>Dikarya</taxon>
        <taxon>Basidiomycota</taxon>
        <taxon>Agaricomycotina</taxon>
        <taxon>Agaricomycetes</taxon>
        <taxon>Agaricomycetidae</taxon>
        <taxon>Agaricales</taxon>
        <taxon>Marasmiineae</taxon>
        <taxon>Physalacriaceae</taxon>
        <taxon>Armillaria</taxon>
    </lineage>
</organism>
<evidence type="ECO:0000313" key="2">
    <source>
        <dbReference type="Proteomes" id="UP000217790"/>
    </source>
</evidence>
<dbReference type="Proteomes" id="UP000217790">
    <property type="component" value="Unassembled WGS sequence"/>
</dbReference>
<dbReference type="AlphaFoldDB" id="A0A2H3CKB0"/>
<dbReference type="OrthoDB" id="3225203at2759"/>